<accession>A0A8T0RD32</accession>
<protein>
    <submittedName>
        <fullName evidence="2">Uncharacterized protein</fullName>
    </submittedName>
</protein>
<feature type="region of interest" description="Disordered" evidence="1">
    <location>
        <begin position="130"/>
        <end position="193"/>
    </location>
</feature>
<evidence type="ECO:0000256" key="1">
    <source>
        <dbReference type="SAM" id="MobiDB-lite"/>
    </source>
</evidence>
<dbReference type="Proteomes" id="UP000823388">
    <property type="component" value="Chromosome 6K"/>
</dbReference>
<gene>
    <name evidence="2" type="ORF">PVAP13_6KG216906</name>
</gene>
<comment type="caution">
    <text evidence="2">The sequence shown here is derived from an EMBL/GenBank/DDBJ whole genome shotgun (WGS) entry which is preliminary data.</text>
</comment>
<sequence>MASLACIRAWAQSTTSPGTAADCPWVRRHRRLPRAGAPHADAAAPLQHRSRASSPLLLPCTTFALCPLHRPCPSLYWSEESPMDAMCRTGFPPGGRCLRHAQGFGPMKGAGVTLAGGTVTVATVEGAGADGSSVGEVWRSAPACSPGADHDGDVRRGAGHGSEETTSISSEAQETTVADEGEDDETIIHGEET</sequence>
<name>A0A8T0RD32_PANVG</name>
<dbReference type="AlphaFoldDB" id="A0A8T0RD32"/>
<keyword evidence="3" id="KW-1185">Reference proteome</keyword>
<feature type="compositionally biased region" description="Polar residues" evidence="1">
    <location>
        <begin position="164"/>
        <end position="176"/>
    </location>
</feature>
<evidence type="ECO:0000313" key="3">
    <source>
        <dbReference type="Proteomes" id="UP000823388"/>
    </source>
</evidence>
<dbReference type="EMBL" id="CM029047">
    <property type="protein sequence ID" value="KAG2582970.1"/>
    <property type="molecule type" value="Genomic_DNA"/>
</dbReference>
<evidence type="ECO:0000313" key="2">
    <source>
        <dbReference type="EMBL" id="KAG2582970.1"/>
    </source>
</evidence>
<organism evidence="2 3">
    <name type="scientific">Panicum virgatum</name>
    <name type="common">Blackwell switchgrass</name>
    <dbReference type="NCBI Taxonomy" id="38727"/>
    <lineage>
        <taxon>Eukaryota</taxon>
        <taxon>Viridiplantae</taxon>
        <taxon>Streptophyta</taxon>
        <taxon>Embryophyta</taxon>
        <taxon>Tracheophyta</taxon>
        <taxon>Spermatophyta</taxon>
        <taxon>Magnoliopsida</taxon>
        <taxon>Liliopsida</taxon>
        <taxon>Poales</taxon>
        <taxon>Poaceae</taxon>
        <taxon>PACMAD clade</taxon>
        <taxon>Panicoideae</taxon>
        <taxon>Panicodae</taxon>
        <taxon>Paniceae</taxon>
        <taxon>Panicinae</taxon>
        <taxon>Panicum</taxon>
        <taxon>Panicum sect. Hiantes</taxon>
    </lineage>
</organism>
<reference evidence="2" key="1">
    <citation type="submission" date="2020-05" db="EMBL/GenBank/DDBJ databases">
        <title>WGS assembly of Panicum virgatum.</title>
        <authorList>
            <person name="Lovell J.T."/>
            <person name="Jenkins J."/>
            <person name="Shu S."/>
            <person name="Juenger T.E."/>
            <person name="Schmutz J."/>
        </authorList>
    </citation>
    <scope>NUCLEOTIDE SEQUENCE</scope>
    <source>
        <strain evidence="2">AP13</strain>
    </source>
</reference>
<proteinExistence type="predicted"/>